<reference evidence="2" key="1">
    <citation type="journal article" date="2019" name="bioRxiv">
        <title>The Genome of the Zebra Mussel, Dreissena polymorpha: A Resource for Invasive Species Research.</title>
        <authorList>
            <person name="McCartney M.A."/>
            <person name="Auch B."/>
            <person name="Kono T."/>
            <person name="Mallez S."/>
            <person name="Zhang Y."/>
            <person name="Obille A."/>
            <person name="Becker A."/>
            <person name="Abrahante J.E."/>
            <person name="Garbe J."/>
            <person name="Badalamenti J.P."/>
            <person name="Herman A."/>
            <person name="Mangelson H."/>
            <person name="Liachko I."/>
            <person name="Sullivan S."/>
            <person name="Sone E.D."/>
            <person name="Koren S."/>
            <person name="Silverstein K.A.T."/>
            <person name="Beckman K.B."/>
            <person name="Gohl D.M."/>
        </authorList>
    </citation>
    <scope>NUCLEOTIDE SEQUENCE</scope>
    <source>
        <strain evidence="2">Duluth1</strain>
        <tissue evidence="2">Whole animal</tissue>
    </source>
</reference>
<feature type="signal peptide" evidence="1">
    <location>
        <begin position="1"/>
        <end position="24"/>
    </location>
</feature>
<gene>
    <name evidence="2" type="ORF">DPMN_006793</name>
</gene>
<comment type="caution">
    <text evidence="2">The sequence shown here is derived from an EMBL/GenBank/DDBJ whole genome shotgun (WGS) entry which is preliminary data.</text>
</comment>
<name>A0A9D4MUX6_DREPO</name>
<dbReference type="EMBL" id="JAIWYP010000001">
    <property type="protein sequence ID" value="KAH3882848.1"/>
    <property type="molecule type" value="Genomic_DNA"/>
</dbReference>
<feature type="chain" id="PRO_5039129498" evidence="1">
    <location>
        <begin position="25"/>
        <end position="85"/>
    </location>
</feature>
<protein>
    <submittedName>
        <fullName evidence="2">Uncharacterized protein</fullName>
    </submittedName>
</protein>
<dbReference type="Proteomes" id="UP000828390">
    <property type="component" value="Unassembled WGS sequence"/>
</dbReference>
<evidence type="ECO:0000256" key="1">
    <source>
        <dbReference type="SAM" id="SignalP"/>
    </source>
</evidence>
<organism evidence="2 3">
    <name type="scientific">Dreissena polymorpha</name>
    <name type="common">Zebra mussel</name>
    <name type="synonym">Mytilus polymorpha</name>
    <dbReference type="NCBI Taxonomy" id="45954"/>
    <lineage>
        <taxon>Eukaryota</taxon>
        <taxon>Metazoa</taxon>
        <taxon>Spiralia</taxon>
        <taxon>Lophotrochozoa</taxon>
        <taxon>Mollusca</taxon>
        <taxon>Bivalvia</taxon>
        <taxon>Autobranchia</taxon>
        <taxon>Heteroconchia</taxon>
        <taxon>Euheterodonta</taxon>
        <taxon>Imparidentia</taxon>
        <taxon>Neoheterodontei</taxon>
        <taxon>Myida</taxon>
        <taxon>Dreissenoidea</taxon>
        <taxon>Dreissenidae</taxon>
        <taxon>Dreissena</taxon>
    </lineage>
</organism>
<evidence type="ECO:0000313" key="2">
    <source>
        <dbReference type="EMBL" id="KAH3882848.1"/>
    </source>
</evidence>
<sequence length="85" mass="9121">MFLIRSLAVVMAFLVTLTGRSVNGYPSGAPVGACDNMAPNHGVVAGQTSTAPYQLTVSKLVFGCKETLKCKLRYVYIRLILTGHC</sequence>
<accession>A0A9D4MUX6</accession>
<keyword evidence="3" id="KW-1185">Reference proteome</keyword>
<keyword evidence="1" id="KW-0732">Signal</keyword>
<dbReference type="AlphaFoldDB" id="A0A9D4MUX6"/>
<evidence type="ECO:0000313" key="3">
    <source>
        <dbReference type="Proteomes" id="UP000828390"/>
    </source>
</evidence>
<proteinExistence type="predicted"/>
<reference evidence="2" key="2">
    <citation type="submission" date="2020-11" db="EMBL/GenBank/DDBJ databases">
        <authorList>
            <person name="McCartney M.A."/>
            <person name="Auch B."/>
            <person name="Kono T."/>
            <person name="Mallez S."/>
            <person name="Becker A."/>
            <person name="Gohl D.M."/>
            <person name="Silverstein K.A.T."/>
            <person name="Koren S."/>
            <person name="Bechman K.B."/>
            <person name="Herman A."/>
            <person name="Abrahante J.E."/>
            <person name="Garbe J."/>
        </authorList>
    </citation>
    <scope>NUCLEOTIDE SEQUENCE</scope>
    <source>
        <strain evidence="2">Duluth1</strain>
        <tissue evidence="2">Whole animal</tissue>
    </source>
</reference>